<dbReference type="Pfam" id="PF08447">
    <property type="entry name" value="PAS_3"/>
    <property type="match status" value="1"/>
</dbReference>
<dbReference type="EC" id="2.7.13.3" evidence="2"/>
<feature type="domain" description="PAS" evidence="7">
    <location>
        <begin position="56"/>
        <end position="101"/>
    </location>
</feature>
<dbReference type="Proteomes" id="UP000321832">
    <property type="component" value="Unassembled WGS sequence"/>
</dbReference>
<dbReference type="InterPro" id="IPR000700">
    <property type="entry name" value="PAS-assoc_C"/>
</dbReference>
<evidence type="ECO:0000256" key="6">
    <source>
        <dbReference type="SAM" id="Phobius"/>
    </source>
</evidence>
<evidence type="ECO:0000256" key="4">
    <source>
        <dbReference type="ARBA" id="ARBA00022679"/>
    </source>
</evidence>
<accession>A0A5C6U1V7</accession>
<keyword evidence="3" id="KW-0597">Phosphoprotein</keyword>
<evidence type="ECO:0000256" key="5">
    <source>
        <dbReference type="ARBA" id="ARBA00022777"/>
    </source>
</evidence>
<dbReference type="InterPro" id="IPR052162">
    <property type="entry name" value="Sensor_kinase/Photoreceptor"/>
</dbReference>
<dbReference type="InterPro" id="IPR000014">
    <property type="entry name" value="PAS"/>
</dbReference>
<evidence type="ECO:0000256" key="3">
    <source>
        <dbReference type="ARBA" id="ARBA00022553"/>
    </source>
</evidence>
<evidence type="ECO:0000313" key="10">
    <source>
        <dbReference type="Proteomes" id="UP000321832"/>
    </source>
</evidence>
<comment type="catalytic activity">
    <reaction evidence="1">
        <text>ATP + protein L-histidine = ADP + protein N-phospho-L-histidine.</text>
        <dbReference type="EC" id="2.7.13.3"/>
    </reaction>
</comment>
<dbReference type="GO" id="GO:0004673">
    <property type="term" value="F:protein histidine kinase activity"/>
    <property type="evidence" value="ECO:0007669"/>
    <property type="project" value="UniProtKB-EC"/>
</dbReference>
<dbReference type="PROSITE" id="PS50113">
    <property type="entry name" value="PAC"/>
    <property type="match status" value="1"/>
</dbReference>
<dbReference type="InterPro" id="IPR035965">
    <property type="entry name" value="PAS-like_dom_sf"/>
</dbReference>
<dbReference type="PANTHER" id="PTHR43304:SF1">
    <property type="entry name" value="PAC DOMAIN-CONTAINING PROTEIN"/>
    <property type="match status" value="1"/>
</dbReference>
<gene>
    <name evidence="9" type="ORF">FSC37_16885</name>
</gene>
<feature type="transmembrane region" description="Helical" evidence="6">
    <location>
        <begin position="21"/>
        <end position="40"/>
    </location>
</feature>
<reference evidence="9 10" key="1">
    <citation type="submission" date="2019-08" db="EMBL/GenBank/DDBJ databases">
        <authorList>
            <person name="Khan S.A."/>
            <person name="Jeon C.O."/>
            <person name="Jeong S.E."/>
        </authorList>
    </citation>
    <scope>NUCLEOTIDE SEQUENCE [LARGE SCALE GENOMIC DNA]</scope>
    <source>
        <strain evidence="10">IMCC1728</strain>
    </source>
</reference>
<name>A0A5C6U1V7_9BURK</name>
<evidence type="ECO:0000256" key="1">
    <source>
        <dbReference type="ARBA" id="ARBA00000085"/>
    </source>
</evidence>
<dbReference type="PROSITE" id="PS50112">
    <property type="entry name" value="PAS"/>
    <property type="match status" value="1"/>
</dbReference>
<dbReference type="EMBL" id="VOPW01000001">
    <property type="protein sequence ID" value="TXC66864.1"/>
    <property type="molecule type" value="Genomic_DNA"/>
</dbReference>
<keyword evidence="6" id="KW-1133">Transmembrane helix</keyword>
<dbReference type="Gene3D" id="3.30.450.20">
    <property type="entry name" value="PAS domain"/>
    <property type="match status" value="2"/>
</dbReference>
<organism evidence="9 10">
    <name type="scientific">Piscinibacter aquaticus</name>
    <dbReference type="NCBI Taxonomy" id="392597"/>
    <lineage>
        <taxon>Bacteria</taxon>
        <taxon>Pseudomonadati</taxon>
        <taxon>Pseudomonadota</taxon>
        <taxon>Betaproteobacteria</taxon>
        <taxon>Burkholderiales</taxon>
        <taxon>Sphaerotilaceae</taxon>
        <taxon>Piscinibacter</taxon>
    </lineage>
</organism>
<dbReference type="SUPFAM" id="SSF55785">
    <property type="entry name" value="PYP-like sensor domain (PAS domain)"/>
    <property type="match status" value="2"/>
</dbReference>
<dbReference type="NCBIfam" id="TIGR00229">
    <property type="entry name" value="sensory_box"/>
    <property type="match status" value="2"/>
</dbReference>
<dbReference type="AlphaFoldDB" id="A0A5C6U1V7"/>
<keyword evidence="6" id="KW-0472">Membrane</keyword>
<protein>
    <recommendedName>
        <fullName evidence="2">histidine kinase</fullName>
        <ecNumber evidence="2">2.7.13.3</ecNumber>
    </recommendedName>
</protein>
<evidence type="ECO:0000259" key="8">
    <source>
        <dbReference type="PROSITE" id="PS50113"/>
    </source>
</evidence>
<evidence type="ECO:0000256" key="2">
    <source>
        <dbReference type="ARBA" id="ARBA00012438"/>
    </source>
</evidence>
<evidence type="ECO:0000259" key="7">
    <source>
        <dbReference type="PROSITE" id="PS50112"/>
    </source>
</evidence>
<keyword evidence="4" id="KW-0808">Transferase</keyword>
<dbReference type="CDD" id="cd00130">
    <property type="entry name" value="PAS"/>
    <property type="match status" value="2"/>
</dbReference>
<dbReference type="InterPro" id="IPR013655">
    <property type="entry name" value="PAS_fold_3"/>
</dbReference>
<dbReference type="SMART" id="SM00091">
    <property type="entry name" value="PAS"/>
    <property type="match status" value="2"/>
</dbReference>
<evidence type="ECO:0000313" key="9">
    <source>
        <dbReference type="EMBL" id="TXC66864.1"/>
    </source>
</evidence>
<dbReference type="Pfam" id="PF13426">
    <property type="entry name" value="PAS_9"/>
    <property type="match status" value="1"/>
</dbReference>
<keyword evidence="6" id="KW-0812">Transmembrane</keyword>
<dbReference type="PANTHER" id="PTHR43304">
    <property type="entry name" value="PHYTOCHROME-LIKE PROTEIN CPH1"/>
    <property type="match status" value="1"/>
</dbReference>
<sequence length="363" mass="40959">MVAGLATDDFLDAWRLQTREMIGLAMLALTVLAVSSLLLHRAWRDQARSRQALVRESERNRALLRAAGDGMHVVDRQGRLVEMSDSFAAMLGYSREALLNQPVTLWDAQIAPNEIERRLGAFRVGELVRFSSRHRRADGRLIDVEVVSLGVRIEGEELLYCSSRDVTERKAQAHELERYRDHLETLVAERTEQWRASEVRFRALAEQSLVGVYVQVKNEYRFVNEAFASIFGYDHPQQMVDGRVRAHTLIAPEDLDHVNEVSRHVITRQEPMTRLEFTGMRRDGRRVIVETFACPIQDAEGPSAIGLLLDVTAQRRAEAERADALLREQGCAAKPSGRRTSCGSCSSSAKNSCACWPTRCASR</sequence>
<comment type="caution">
    <text evidence="9">The sequence shown here is derived from an EMBL/GenBank/DDBJ whole genome shotgun (WGS) entry which is preliminary data.</text>
</comment>
<proteinExistence type="predicted"/>
<keyword evidence="5" id="KW-0418">Kinase</keyword>
<keyword evidence="10" id="KW-1185">Reference proteome</keyword>
<feature type="domain" description="PAC" evidence="8">
    <location>
        <begin position="273"/>
        <end position="323"/>
    </location>
</feature>